<sequence>MNKDKMEKSYCTAIVLAAGSGKRMGTTTHKQYLLMGGHPVLFYSLRTFQESEFIDEIILVTGKDEQEYCRKEIVDQYGFTKVSRIVEGGAERFNSVWNGLQVIKRKGYVYIHDGARPFIDEGIIERAYECVCKSDACIAGMPVKDTIKIVNERQRVESTPDRATLWAIQTPQVFLADLLLKAYGKLMKQNWIQVTDDAMVVEKMLNHEVQVFTGKYENIKITTPEDLVIAEAFLGK</sequence>
<name>B5CS43_9FIRM</name>
<keyword evidence="6" id="KW-1185">Reference proteome</keyword>
<dbReference type="FunFam" id="3.90.550.10:FF:000003">
    <property type="entry name" value="2-C-methyl-D-erythritol 4-phosphate cytidylyltransferase"/>
    <property type="match status" value="1"/>
</dbReference>
<comment type="pathway">
    <text evidence="4">Isoprenoid biosynthesis; isopentenyl diphosphate biosynthesis via DXP pathway; isopentenyl diphosphate from 1-deoxy-D-xylulose 5-phosphate: step 2/6.</text>
</comment>
<reference evidence="5 6" key="1">
    <citation type="submission" date="2008-08" db="EMBL/GenBank/DDBJ databases">
        <title>Draft genome sequence of Ruminococcus lactaris ATCC 29176.</title>
        <authorList>
            <person name="Sudarsanam P."/>
            <person name="Ley R."/>
            <person name="Guruge J."/>
            <person name="Turnbaugh P.J."/>
            <person name="Mahowald M."/>
            <person name="Liep D."/>
            <person name="Gordon J."/>
        </authorList>
    </citation>
    <scope>NUCLEOTIDE SEQUENCE [LARGE SCALE GENOMIC DNA]</scope>
    <source>
        <strain evidence="5 6">ATCC 29176</strain>
    </source>
</reference>
<comment type="catalytic activity">
    <reaction evidence="4">
        <text>2-C-methyl-D-erythritol 4-phosphate + CTP + H(+) = 4-CDP-2-C-methyl-D-erythritol + diphosphate</text>
        <dbReference type="Rhea" id="RHEA:13429"/>
        <dbReference type="ChEBI" id="CHEBI:15378"/>
        <dbReference type="ChEBI" id="CHEBI:33019"/>
        <dbReference type="ChEBI" id="CHEBI:37563"/>
        <dbReference type="ChEBI" id="CHEBI:57823"/>
        <dbReference type="ChEBI" id="CHEBI:58262"/>
        <dbReference type="EC" id="2.7.7.60"/>
    </reaction>
</comment>
<dbReference type="GO" id="GO:0019288">
    <property type="term" value="P:isopentenyl diphosphate biosynthetic process, methylerythritol 4-phosphate pathway"/>
    <property type="evidence" value="ECO:0007669"/>
    <property type="project" value="UniProtKB-UniRule"/>
</dbReference>
<dbReference type="PANTHER" id="PTHR32125">
    <property type="entry name" value="2-C-METHYL-D-ERYTHRITOL 4-PHOSPHATE CYTIDYLYLTRANSFERASE, CHLOROPLASTIC"/>
    <property type="match status" value="1"/>
</dbReference>
<evidence type="ECO:0000313" key="6">
    <source>
        <dbReference type="Proteomes" id="UP000003254"/>
    </source>
</evidence>
<dbReference type="HOGENOM" id="CLU_061281_2_2_9"/>
<accession>B5CS43</accession>
<dbReference type="InterPro" id="IPR029044">
    <property type="entry name" value="Nucleotide-diphossugar_trans"/>
</dbReference>
<dbReference type="InterPro" id="IPR001228">
    <property type="entry name" value="IspD"/>
</dbReference>
<reference evidence="5 6" key="2">
    <citation type="submission" date="2008-08" db="EMBL/GenBank/DDBJ databases">
        <authorList>
            <person name="Fulton L."/>
            <person name="Clifton S."/>
            <person name="Fulton B."/>
            <person name="Xu J."/>
            <person name="Minx P."/>
            <person name="Pepin K.H."/>
            <person name="Johnson M."/>
            <person name="Bhonagiri V."/>
            <person name="Nash W.E."/>
            <person name="Mardis E.R."/>
            <person name="Wilson R.K."/>
        </authorList>
    </citation>
    <scope>NUCLEOTIDE SEQUENCE [LARGE SCALE GENOMIC DNA]</scope>
    <source>
        <strain evidence="5 6">ATCC 29176</strain>
    </source>
</reference>
<comment type="similarity">
    <text evidence="4">Belongs to the IspD/TarI cytidylyltransferase family. IspD subfamily.</text>
</comment>
<gene>
    <name evidence="4 5" type="primary">ispD</name>
    <name evidence="5" type="ORF">RUMLAC_02299</name>
</gene>
<evidence type="ECO:0000313" key="5">
    <source>
        <dbReference type="EMBL" id="EDY31869.1"/>
    </source>
</evidence>
<dbReference type="PANTHER" id="PTHR32125:SF4">
    <property type="entry name" value="2-C-METHYL-D-ERYTHRITOL 4-PHOSPHATE CYTIDYLYLTRANSFERASE, CHLOROPLASTIC"/>
    <property type="match status" value="1"/>
</dbReference>
<comment type="caution">
    <text evidence="5">The sequence shown here is derived from an EMBL/GenBank/DDBJ whole genome shotgun (WGS) entry which is preliminary data.</text>
</comment>
<dbReference type="InterPro" id="IPR034683">
    <property type="entry name" value="IspD/TarI"/>
</dbReference>
<comment type="function">
    <text evidence="4">Catalyzes the formation of 4-diphosphocytidyl-2-C-methyl-D-erythritol from CTP and 2-C-methyl-D-erythritol 4-phosphate (MEP).</text>
</comment>
<evidence type="ECO:0000256" key="4">
    <source>
        <dbReference type="HAMAP-Rule" id="MF_00108"/>
    </source>
</evidence>
<dbReference type="Gene3D" id="3.90.550.10">
    <property type="entry name" value="Spore Coat Polysaccharide Biosynthesis Protein SpsA, Chain A"/>
    <property type="match status" value="1"/>
</dbReference>
<proteinExistence type="inferred from homology"/>
<dbReference type="EC" id="2.7.7.60" evidence="4"/>
<dbReference type="UniPathway" id="UPA00056">
    <property type="reaction ID" value="UER00093"/>
</dbReference>
<dbReference type="NCBIfam" id="TIGR00453">
    <property type="entry name" value="ispD"/>
    <property type="match status" value="1"/>
</dbReference>
<dbReference type="Pfam" id="PF01128">
    <property type="entry name" value="IspD"/>
    <property type="match status" value="1"/>
</dbReference>
<protein>
    <recommendedName>
        <fullName evidence="4">2-C-methyl-D-erythritol 4-phosphate cytidylyltransferase</fullName>
        <ecNumber evidence="4">2.7.7.60</ecNumber>
    </recommendedName>
    <alternativeName>
        <fullName evidence="4">4-diphosphocytidyl-2C-methyl-D-erythritol synthase</fullName>
    </alternativeName>
    <alternativeName>
        <fullName evidence="4">MEP cytidylyltransferase</fullName>
        <shortName evidence="4">MCT</shortName>
    </alternativeName>
</protein>
<dbReference type="GO" id="GO:0050518">
    <property type="term" value="F:2-C-methyl-D-erythritol 4-phosphate cytidylyltransferase activity"/>
    <property type="evidence" value="ECO:0007669"/>
    <property type="project" value="UniProtKB-UniRule"/>
</dbReference>
<dbReference type="Proteomes" id="UP000003254">
    <property type="component" value="Unassembled WGS sequence"/>
</dbReference>
<keyword evidence="3 4" id="KW-0414">Isoprene biosynthesis</keyword>
<dbReference type="CDD" id="cd02516">
    <property type="entry name" value="CDP-ME_synthetase"/>
    <property type="match status" value="1"/>
</dbReference>
<evidence type="ECO:0000256" key="1">
    <source>
        <dbReference type="ARBA" id="ARBA00022679"/>
    </source>
</evidence>
<feature type="site" description="Transition state stabilizer" evidence="4">
    <location>
        <position position="23"/>
    </location>
</feature>
<evidence type="ECO:0000256" key="2">
    <source>
        <dbReference type="ARBA" id="ARBA00022695"/>
    </source>
</evidence>
<organism evidence="5 6">
    <name type="scientific">[Ruminococcus] lactaris ATCC 29176</name>
    <dbReference type="NCBI Taxonomy" id="471875"/>
    <lineage>
        <taxon>Bacteria</taxon>
        <taxon>Bacillati</taxon>
        <taxon>Bacillota</taxon>
        <taxon>Clostridia</taxon>
        <taxon>Lachnospirales</taxon>
        <taxon>Lachnospiraceae</taxon>
        <taxon>Mediterraneibacter</taxon>
    </lineage>
</organism>
<feature type="site" description="Positions MEP for the nucleophilic attack" evidence="4">
    <location>
        <position position="220"/>
    </location>
</feature>
<dbReference type="InterPro" id="IPR050088">
    <property type="entry name" value="IspD/TarI_cytidylyltransf_bact"/>
</dbReference>
<dbReference type="eggNOG" id="COG1211">
    <property type="taxonomic scope" value="Bacteria"/>
</dbReference>
<keyword evidence="1 4" id="KW-0808">Transferase</keyword>
<dbReference type="AlphaFoldDB" id="B5CS43"/>
<feature type="site" description="Transition state stabilizer" evidence="4">
    <location>
        <position position="30"/>
    </location>
</feature>
<evidence type="ECO:0000256" key="3">
    <source>
        <dbReference type="ARBA" id="ARBA00023229"/>
    </source>
</evidence>
<dbReference type="RefSeq" id="WP_005609295.1">
    <property type="nucleotide sequence ID" value="NZ_CP102292.1"/>
</dbReference>
<feature type="site" description="Positions MEP for the nucleophilic attack" evidence="4">
    <location>
        <position position="162"/>
    </location>
</feature>
<dbReference type="EMBL" id="ABOU02000049">
    <property type="protein sequence ID" value="EDY31869.1"/>
    <property type="molecule type" value="Genomic_DNA"/>
</dbReference>
<dbReference type="HAMAP" id="MF_00108">
    <property type="entry name" value="IspD"/>
    <property type="match status" value="1"/>
</dbReference>
<keyword evidence="2 4" id="KW-0548">Nucleotidyltransferase</keyword>
<dbReference type="GeneID" id="77333193"/>
<dbReference type="SUPFAM" id="SSF53448">
    <property type="entry name" value="Nucleotide-diphospho-sugar transferases"/>
    <property type="match status" value="1"/>
</dbReference>